<dbReference type="EMBL" id="BT092468">
    <property type="protein sequence ID" value="ACU16735.1"/>
    <property type="molecule type" value="mRNA"/>
</dbReference>
<keyword evidence="1" id="KW-0812">Transmembrane</keyword>
<keyword evidence="1" id="KW-0472">Membrane</keyword>
<protein>
    <submittedName>
        <fullName evidence="2">Uncharacterized protein</fullName>
    </submittedName>
</protein>
<dbReference type="AlphaFoldDB" id="C6T4V7"/>
<accession>C6T4V7</accession>
<name>C6T4V7_SOYBN</name>
<feature type="transmembrane region" description="Helical" evidence="1">
    <location>
        <begin position="35"/>
        <end position="55"/>
    </location>
</feature>
<keyword evidence="1" id="KW-1133">Transmembrane helix</keyword>
<reference evidence="2" key="1">
    <citation type="submission" date="2009-08" db="EMBL/GenBank/DDBJ databases">
        <authorList>
            <person name="Cheung F."/>
            <person name="Xiao Y."/>
            <person name="Chan A."/>
            <person name="Moskal W."/>
            <person name="Town C.D."/>
        </authorList>
    </citation>
    <scope>NUCLEOTIDE SEQUENCE</scope>
</reference>
<evidence type="ECO:0000313" key="2">
    <source>
        <dbReference type="EMBL" id="ACU16735.1"/>
    </source>
</evidence>
<proteinExistence type="evidence at transcript level"/>
<organism evidence="2">
    <name type="scientific">Glycine max</name>
    <name type="common">Soybean</name>
    <name type="synonym">Glycine hispida</name>
    <dbReference type="NCBI Taxonomy" id="3847"/>
    <lineage>
        <taxon>Eukaryota</taxon>
        <taxon>Viridiplantae</taxon>
        <taxon>Streptophyta</taxon>
        <taxon>Embryophyta</taxon>
        <taxon>Tracheophyta</taxon>
        <taxon>Spermatophyta</taxon>
        <taxon>Magnoliopsida</taxon>
        <taxon>eudicotyledons</taxon>
        <taxon>Gunneridae</taxon>
        <taxon>Pentapetalae</taxon>
        <taxon>rosids</taxon>
        <taxon>fabids</taxon>
        <taxon>Fabales</taxon>
        <taxon>Fabaceae</taxon>
        <taxon>Papilionoideae</taxon>
        <taxon>50 kb inversion clade</taxon>
        <taxon>NPAAA clade</taxon>
        <taxon>indigoferoid/millettioid clade</taxon>
        <taxon>Phaseoleae</taxon>
        <taxon>Glycine</taxon>
        <taxon>Glycine subgen. Soja</taxon>
    </lineage>
</organism>
<sequence length="68" mass="7746">MILRTQIGRRNKLIWMLGTILPLVKNRSFIINQCCVLYLVSRWSLLFGLGIFLSISPIDCNLSTTSTC</sequence>
<evidence type="ECO:0000256" key="1">
    <source>
        <dbReference type="SAM" id="Phobius"/>
    </source>
</evidence>